<proteinExistence type="predicted"/>
<organism evidence="1">
    <name type="scientific">viral metagenome</name>
    <dbReference type="NCBI Taxonomy" id="1070528"/>
    <lineage>
        <taxon>unclassified sequences</taxon>
        <taxon>metagenomes</taxon>
        <taxon>organismal metagenomes</taxon>
    </lineage>
</organism>
<dbReference type="AlphaFoldDB" id="A0A6C0KX35"/>
<evidence type="ECO:0000313" key="1">
    <source>
        <dbReference type="EMBL" id="QHU20898.1"/>
    </source>
</evidence>
<accession>A0A6C0KX35</accession>
<dbReference type="EMBL" id="MN740975">
    <property type="protein sequence ID" value="QHU20898.1"/>
    <property type="molecule type" value="Genomic_DNA"/>
</dbReference>
<name>A0A6C0KX35_9ZZZZ</name>
<reference evidence="1" key="1">
    <citation type="journal article" date="2020" name="Nature">
        <title>Giant virus diversity and host interactions through global metagenomics.</title>
        <authorList>
            <person name="Schulz F."/>
            <person name="Roux S."/>
            <person name="Paez-Espino D."/>
            <person name="Jungbluth S."/>
            <person name="Walsh D.A."/>
            <person name="Denef V.J."/>
            <person name="McMahon K.D."/>
            <person name="Konstantinidis K.T."/>
            <person name="Eloe-Fadrosh E.A."/>
            <person name="Kyrpides N.C."/>
            <person name="Woyke T."/>
        </authorList>
    </citation>
    <scope>NUCLEOTIDE SEQUENCE</scope>
    <source>
        <strain evidence="1">GVMAG-S-3300013094-100</strain>
    </source>
</reference>
<protein>
    <submittedName>
        <fullName evidence="1">Uncharacterized protein</fullName>
    </submittedName>
</protein>
<sequence length="133" mass="15955">MAIWFFETLCVEYSDDLKLTRIWKELDSEPHKVVCIKNMNDTSINIEDLQYCYKYYREAPPDISHSFINTRLPENTKIFCNWEYNGRESFEDLQISPRTYSDVFAEAFELNGIGKKIKLYLIEKNKILFQFIK</sequence>